<reference evidence="1 2" key="1">
    <citation type="submission" date="2023-02" db="EMBL/GenBank/DDBJ databases">
        <title>LHISI_Scaffold_Assembly.</title>
        <authorList>
            <person name="Stuart O.P."/>
            <person name="Cleave R."/>
            <person name="Magrath M.J.L."/>
            <person name="Mikheyev A.S."/>
        </authorList>
    </citation>
    <scope>NUCLEOTIDE SEQUENCE [LARGE SCALE GENOMIC DNA]</scope>
    <source>
        <strain evidence="1">Daus_M_001</strain>
        <tissue evidence="1">Leg muscle</tissue>
    </source>
</reference>
<comment type="caution">
    <text evidence="1">The sequence shown here is derived from an EMBL/GenBank/DDBJ whole genome shotgun (WGS) entry which is preliminary data.</text>
</comment>
<gene>
    <name evidence="1" type="ORF">PR048_002164</name>
</gene>
<sequence>MTVKGLYLYTEWCGVDLEHRDCYGEYERCAYVGSSCVRGTRVPQEHTENSSIERPASSSALVSGNAGAWLTLTPHDILSNTHTRAMFYFQIQVNDSTFNKGAVVKQHVSYLRQPGSIPRGMAPGNIAYGNRAGRCCWSAGFLGDLPFPYPFIPALLHTRLTSPTSAIKTSILRATQISPLHSINFLYIYFFQRPHFNTKQSPSLLLKYLLHRLLLLLAQIALLDQQVAERLACSPPTEANLVQSPVVSPQIFASGNRVVRYRWSTGYLRDIPFPLPLHSGTAQFSPHFTLIGSQDVALESSAGVQWREKREIPADQWHHPAPISNCKNLGVTRPGSPWWEASKLTAQHHDPYIVIFKFFNACGGSVVRLLPLSPRRTGFDSRRGRSPDFRIWESCLTTPLVGGFSRGSPVFPPKLSRP</sequence>
<dbReference type="EMBL" id="JARBHB010000001">
    <property type="protein sequence ID" value="KAJ8896818.1"/>
    <property type="molecule type" value="Genomic_DNA"/>
</dbReference>
<protein>
    <submittedName>
        <fullName evidence="1">Uncharacterized protein</fullName>
    </submittedName>
</protein>
<accession>A0ABQ9IJE5</accession>
<evidence type="ECO:0000313" key="2">
    <source>
        <dbReference type="Proteomes" id="UP001159363"/>
    </source>
</evidence>
<dbReference type="Proteomes" id="UP001159363">
    <property type="component" value="Chromosome 1"/>
</dbReference>
<evidence type="ECO:0000313" key="1">
    <source>
        <dbReference type="EMBL" id="KAJ8896818.1"/>
    </source>
</evidence>
<keyword evidence="2" id="KW-1185">Reference proteome</keyword>
<proteinExistence type="predicted"/>
<name>A0ABQ9IJE5_9NEOP</name>
<organism evidence="1 2">
    <name type="scientific">Dryococelus australis</name>
    <dbReference type="NCBI Taxonomy" id="614101"/>
    <lineage>
        <taxon>Eukaryota</taxon>
        <taxon>Metazoa</taxon>
        <taxon>Ecdysozoa</taxon>
        <taxon>Arthropoda</taxon>
        <taxon>Hexapoda</taxon>
        <taxon>Insecta</taxon>
        <taxon>Pterygota</taxon>
        <taxon>Neoptera</taxon>
        <taxon>Polyneoptera</taxon>
        <taxon>Phasmatodea</taxon>
        <taxon>Verophasmatodea</taxon>
        <taxon>Anareolatae</taxon>
        <taxon>Phasmatidae</taxon>
        <taxon>Eurycanthinae</taxon>
        <taxon>Dryococelus</taxon>
    </lineage>
</organism>